<sequence length="171" mass="17876">MHWITTAAAVAAVVGAGTLVPTADATPSSTAHTASVKAPDPKAAHYPLDCAGAPVDVVDHVSGDLDEDGRPETVSVVRCHSETGTPPSGVYVLSAGATTGSAPRIIETLVNPKEKRSIKDLKLDGRIVRATILGYSSDNVPRCCPDQQRSYGWEWRAGTFYVIPGPLANSV</sequence>
<dbReference type="OrthoDB" id="4350218at2"/>
<evidence type="ECO:0008006" key="4">
    <source>
        <dbReference type="Google" id="ProtNLM"/>
    </source>
</evidence>
<dbReference type="AlphaFoldDB" id="A0A4U0SWT0"/>
<comment type="caution">
    <text evidence="2">The sequence shown here is derived from an EMBL/GenBank/DDBJ whole genome shotgun (WGS) entry which is preliminary data.</text>
</comment>
<dbReference type="EMBL" id="SUMC01000004">
    <property type="protein sequence ID" value="TKA12537.1"/>
    <property type="molecule type" value="Genomic_DNA"/>
</dbReference>
<feature type="chain" id="PRO_5020595666" description="Secreted protein" evidence="1">
    <location>
        <begin position="26"/>
        <end position="171"/>
    </location>
</feature>
<protein>
    <recommendedName>
        <fullName evidence="4">Secreted protein</fullName>
    </recommendedName>
</protein>
<keyword evidence="3" id="KW-1185">Reference proteome</keyword>
<evidence type="ECO:0000256" key="1">
    <source>
        <dbReference type="SAM" id="SignalP"/>
    </source>
</evidence>
<name>A0A4U0SWT0_9ACTN</name>
<feature type="signal peptide" evidence="1">
    <location>
        <begin position="1"/>
        <end position="25"/>
    </location>
</feature>
<reference evidence="2 3" key="1">
    <citation type="submission" date="2019-04" db="EMBL/GenBank/DDBJ databases">
        <title>Streptomyces oryziradicis sp. nov., a novel actinomycete isolated from rhizosphere soil of rice (Oryza sativa L.).</title>
        <authorList>
            <person name="Li C."/>
        </authorList>
    </citation>
    <scope>NUCLEOTIDE SEQUENCE [LARGE SCALE GENOMIC DNA]</scope>
    <source>
        <strain evidence="2 3">NEAU-C40</strain>
    </source>
</reference>
<organism evidence="2 3">
    <name type="scientific">Actinacidiphila oryziradicis</name>
    <dbReference type="NCBI Taxonomy" id="2571141"/>
    <lineage>
        <taxon>Bacteria</taxon>
        <taxon>Bacillati</taxon>
        <taxon>Actinomycetota</taxon>
        <taxon>Actinomycetes</taxon>
        <taxon>Kitasatosporales</taxon>
        <taxon>Streptomycetaceae</taxon>
        <taxon>Actinacidiphila</taxon>
    </lineage>
</organism>
<proteinExistence type="predicted"/>
<evidence type="ECO:0000313" key="2">
    <source>
        <dbReference type="EMBL" id="TKA12537.1"/>
    </source>
</evidence>
<dbReference type="Proteomes" id="UP000305778">
    <property type="component" value="Unassembled WGS sequence"/>
</dbReference>
<keyword evidence="1" id="KW-0732">Signal</keyword>
<gene>
    <name evidence="2" type="ORF">FCI23_05875</name>
</gene>
<accession>A0A4U0SWT0</accession>
<evidence type="ECO:0000313" key="3">
    <source>
        <dbReference type="Proteomes" id="UP000305778"/>
    </source>
</evidence>